<name>A0A0F9PZR4_9ZZZZ</name>
<reference evidence="1" key="1">
    <citation type="journal article" date="2015" name="Nature">
        <title>Complex archaea that bridge the gap between prokaryotes and eukaryotes.</title>
        <authorList>
            <person name="Spang A."/>
            <person name="Saw J.H."/>
            <person name="Jorgensen S.L."/>
            <person name="Zaremba-Niedzwiedzka K."/>
            <person name="Martijn J."/>
            <person name="Lind A.E."/>
            <person name="van Eijk R."/>
            <person name="Schleper C."/>
            <person name="Guy L."/>
            <person name="Ettema T.J."/>
        </authorList>
    </citation>
    <scope>NUCLEOTIDE SEQUENCE</scope>
</reference>
<comment type="caution">
    <text evidence="1">The sequence shown here is derived from an EMBL/GenBank/DDBJ whole genome shotgun (WGS) entry which is preliminary data.</text>
</comment>
<dbReference type="AlphaFoldDB" id="A0A0F9PZR4"/>
<sequence length="136" mass="15326">MPQDTPYLTTTAISSEIDTLVAKQYRTTLKVREKAKAYYLRVGKGKAQKAKERKAGIGLSLGLPAKPGAPTLLRMVLKPDNDFKQVDEHRNIRCKDYELCLDFAWKKQKDLGIGANCHFTFSCKGCCNMPEREKEG</sequence>
<protein>
    <submittedName>
        <fullName evidence="1">Uncharacterized protein</fullName>
    </submittedName>
</protein>
<proteinExistence type="predicted"/>
<organism evidence="1">
    <name type="scientific">marine sediment metagenome</name>
    <dbReference type="NCBI Taxonomy" id="412755"/>
    <lineage>
        <taxon>unclassified sequences</taxon>
        <taxon>metagenomes</taxon>
        <taxon>ecological metagenomes</taxon>
    </lineage>
</organism>
<gene>
    <name evidence="1" type="ORF">LCGC14_1155380</name>
</gene>
<dbReference type="EMBL" id="LAZR01005589">
    <property type="protein sequence ID" value="KKM98692.1"/>
    <property type="molecule type" value="Genomic_DNA"/>
</dbReference>
<evidence type="ECO:0000313" key="1">
    <source>
        <dbReference type="EMBL" id="KKM98692.1"/>
    </source>
</evidence>
<accession>A0A0F9PZR4</accession>